<feature type="domain" description="Clp ATPase C-terminal" evidence="6">
    <location>
        <begin position="694"/>
        <end position="785"/>
    </location>
</feature>
<feature type="domain" description="AAA+ ATPase" evidence="5">
    <location>
        <begin position="529"/>
        <end position="695"/>
    </location>
</feature>
<gene>
    <name evidence="7" type="ORF">Q664_28170</name>
</gene>
<dbReference type="CDD" id="cd19499">
    <property type="entry name" value="RecA-like_ClpB_Hsp104-like"/>
    <property type="match status" value="1"/>
</dbReference>
<keyword evidence="2" id="KW-0067">ATP-binding</keyword>
<dbReference type="GO" id="GO:0034605">
    <property type="term" value="P:cellular response to heat"/>
    <property type="evidence" value="ECO:0007669"/>
    <property type="project" value="TreeGrafter"/>
</dbReference>
<dbReference type="InterPro" id="IPR019489">
    <property type="entry name" value="Clp_ATPase_C"/>
</dbReference>
<feature type="region of interest" description="Disordered" evidence="4">
    <location>
        <begin position="178"/>
        <end position="211"/>
    </location>
</feature>
<accession>A0A084SPT3</accession>
<dbReference type="InterPro" id="IPR027417">
    <property type="entry name" value="P-loop_NTPase"/>
</dbReference>
<dbReference type="GO" id="GO:0005737">
    <property type="term" value="C:cytoplasm"/>
    <property type="evidence" value="ECO:0007669"/>
    <property type="project" value="TreeGrafter"/>
</dbReference>
<reference evidence="7 8" key="1">
    <citation type="submission" date="2014-07" db="EMBL/GenBank/DDBJ databases">
        <title>Draft Genome Sequence of Gephyronic Acid Producer, Cystobacter violaceus Strain Cb vi76.</title>
        <authorList>
            <person name="Stevens D.C."/>
            <person name="Young J."/>
            <person name="Carmichael R."/>
            <person name="Tan J."/>
            <person name="Taylor R.E."/>
        </authorList>
    </citation>
    <scope>NUCLEOTIDE SEQUENCE [LARGE SCALE GENOMIC DNA]</scope>
    <source>
        <strain evidence="7 8">Cb vi76</strain>
    </source>
</reference>
<dbReference type="SUPFAM" id="SSF52540">
    <property type="entry name" value="P-loop containing nucleoside triphosphate hydrolases"/>
    <property type="match status" value="2"/>
</dbReference>
<dbReference type="GO" id="GO:0005524">
    <property type="term" value="F:ATP binding"/>
    <property type="evidence" value="ECO:0007669"/>
    <property type="project" value="UniProtKB-KW"/>
</dbReference>
<dbReference type="Proteomes" id="UP000028547">
    <property type="component" value="Unassembled WGS sequence"/>
</dbReference>
<dbReference type="AlphaFoldDB" id="A0A084SPT3"/>
<keyword evidence="3" id="KW-0143">Chaperone</keyword>
<sequence>MNLTIGVYQSRDASGGYRWTTLALGPHTRGREGRSTVKLQQKLVEELRSVIGELPVQELSYFQLPRGIRLERVQLELDFKRVRTGTETPRLSGLFPLILEPRWRTRDELMTIAYHPARQHEWFPVDTGASLEEQAKVFFTRAWAALEPHEHEELRSNRKDTLKALAFVAQPKSLLDALGKKKGPWDDLEDEDRRERSGGKKKQKKSGGGTQVLHKLGTHLTLQAAEGTLDAGMPRSPYREQLQLLLGGERRTPVLLVGPPGCGKRTLLKRFVAEQLEAEGFQTHRNLDKVTEVWSIAGKRIIAGMSYVGDWEQRCLKVLEDTRGGRRILFVEDLHAFGRIGRSRESDTNLALFFQGALSRGEITLAGTVTPEQLQRLETDAPSFAALFTQVHVRSTRADETLRMLLHEARELESKHRIAWSPPLFPVLLEQSGTLFSGSALPGKALDLLRELATDQGSPGRELGVGELFAHLSRRTGLPDFLLRPQERLVQEEVHEALSRKVMGQPEAVRVACDLVARIHAGLTDPQRPYGVFLFTGPTGTGKTELARALAGYLYGDASRLVRLDMGEFQTPDAVARLTGDAWQPEGRLTRLIREQPFSLVLLDEIEKAHPSLLNLLLQTFDEGRLTDASGETADFTHTVIVMTSNLGARRKPAVGLGAPDARALELDADRAVREFFPPELFNRIDRIVHFSPLSRDVGEKVVEKELARLLSRHGLVSRNIFVAADEAVKRRIVEESFDPHLGARPLKRYLEEKVGQVLSEAIIRGPQALLRLFQLYTREGRFEVQADALVPREPLAQGFELEPLLSLPIARLREKMLEQREVVQEMRESEALGALSDQVRFHLERLRAGEHEHAESLFTLDAMRMYLEAFATQLELLARAPEEAEREMIEAERFGVERVGVDRWSQGTRIRLFSRRALEPVKAVSREQMLDALSEVYFLQRILRGISSADQHVVMLELLPLGQWRQGASTGSLLTRWLCSAYAHSRGELESFAAHLPGGAVVSGGARQLREFLHLSAQEPVHAAIKLVGPGVRPFFEGEAGLHVWQSSGRLPEIVKVRVHEANAPAPAELLALHAMKLQAFHKARQEGVRPLPEDPEAAAPVVRAYRFEPPARPGTVSVLELDDYLLTHSGSHRVRTPAEALPALWRLRMSERVTP</sequence>
<dbReference type="InterPro" id="IPR003593">
    <property type="entry name" value="AAA+_ATPase"/>
</dbReference>
<dbReference type="Pfam" id="PF00004">
    <property type="entry name" value="AAA"/>
    <property type="match status" value="1"/>
</dbReference>
<dbReference type="Pfam" id="PF10431">
    <property type="entry name" value="ClpB_D2-small"/>
    <property type="match status" value="1"/>
</dbReference>
<protein>
    <recommendedName>
        <fullName evidence="9">ATP-dependent Clp protease ATP-binding subunit</fullName>
    </recommendedName>
</protein>
<dbReference type="GO" id="GO:0016887">
    <property type="term" value="F:ATP hydrolysis activity"/>
    <property type="evidence" value="ECO:0007669"/>
    <property type="project" value="InterPro"/>
</dbReference>
<evidence type="ECO:0000256" key="2">
    <source>
        <dbReference type="ARBA" id="ARBA00022840"/>
    </source>
</evidence>
<dbReference type="InterPro" id="IPR050130">
    <property type="entry name" value="ClpA_ClpB"/>
</dbReference>
<dbReference type="EMBL" id="JPMI01000209">
    <property type="protein sequence ID" value="KFA90468.1"/>
    <property type="molecule type" value="Genomic_DNA"/>
</dbReference>
<proteinExistence type="predicted"/>
<evidence type="ECO:0000259" key="5">
    <source>
        <dbReference type="SMART" id="SM00382"/>
    </source>
</evidence>
<dbReference type="PANTHER" id="PTHR11638">
    <property type="entry name" value="ATP-DEPENDENT CLP PROTEASE"/>
    <property type="match status" value="1"/>
</dbReference>
<dbReference type="PANTHER" id="PTHR11638:SF18">
    <property type="entry name" value="HEAT SHOCK PROTEIN 104"/>
    <property type="match status" value="1"/>
</dbReference>
<dbReference type="Gene3D" id="1.10.8.60">
    <property type="match status" value="1"/>
</dbReference>
<dbReference type="InterPro" id="IPR003959">
    <property type="entry name" value="ATPase_AAA_core"/>
</dbReference>
<evidence type="ECO:0000259" key="6">
    <source>
        <dbReference type="SMART" id="SM01086"/>
    </source>
</evidence>
<dbReference type="PRINTS" id="PR00300">
    <property type="entry name" value="CLPPROTEASEA"/>
</dbReference>
<feature type="domain" description="AAA+ ATPase" evidence="5">
    <location>
        <begin position="250"/>
        <end position="482"/>
    </location>
</feature>
<organism evidence="7 8">
    <name type="scientific">Archangium violaceum Cb vi76</name>
    <dbReference type="NCBI Taxonomy" id="1406225"/>
    <lineage>
        <taxon>Bacteria</taxon>
        <taxon>Pseudomonadati</taxon>
        <taxon>Myxococcota</taxon>
        <taxon>Myxococcia</taxon>
        <taxon>Myxococcales</taxon>
        <taxon>Cystobacterineae</taxon>
        <taxon>Archangiaceae</taxon>
        <taxon>Archangium</taxon>
    </lineage>
</organism>
<evidence type="ECO:0000313" key="7">
    <source>
        <dbReference type="EMBL" id="KFA90468.1"/>
    </source>
</evidence>
<evidence type="ECO:0000256" key="1">
    <source>
        <dbReference type="ARBA" id="ARBA00022741"/>
    </source>
</evidence>
<dbReference type="RefSeq" id="WP_043402176.1">
    <property type="nucleotide sequence ID" value="NZ_JPMI01000209.1"/>
</dbReference>
<dbReference type="InterPro" id="IPR001270">
    <property type="entry name" value="ClpA/B"/>
</dbReference>
<name>A0A084SPT3_9BACT</name>
<evidence type="ECO:0000256" key="3">
    <source>
        <dbReference type="ARBA" id="ARBA00023186"/>
    </source>
</evidence>
<evidence type="ECO:0000313" key="8">
    <source>
        <dbReference type="Proteomes" id="UP000028547"/>
    </source>
</evidence>
<comment type="caution">
    <text evidence="7">The sequence shown here is derived from an EMBL/GenBank/DDBJ whole genome shotgun (WGS) entry which is preliminary data.</text>
</comment>
<keyword evidence="1" id="KW-0547">Nucleotide-binding</keyword>
<dbReference type="SMART" id="SM01086">
    <property type="entry name" value="ClpB_D2-small"/>
    <property type="match status" value="1"/>
</dbReference>
<dbReference type="SMART" id="SM00382">
    <property type="entry name" value="AAA"/>
    <property type="match status" value="2"/>
</dbReference>
<dbReference type="Pfam" id="PF07724">
    <property type="entry name" value="AAA_2"/>
    <property type="match status" value="1"/>
</dbReference>
<dbReference type="Gene3D" id="3.40.50.300">
    <property type="entry name" value="P-loop containing nucleotide triphosphate hydrolases"/>
    <property type="match status" value="2"/>
</dbReference>
<evidence type="ECO:0000256" key="4">
    <source>
        <dbReference type="SAM" id="MobiDB-lite"/>
    </source>
</evidence>
<evidence type="ECO:0008006" key="9">
    <source>
        <dbReference type="Google" id="ProtNLM"/>
    </source>
</evidence>